<dbReference type="Pfam" id="PF01434">
    <property type="entry name" value="Peptidase_M41"/>
    <property type="match status" value="1"/>
</dbReference>
<dbReference type="InterPro" id="IPR037219">
    <property type="entry name" value="Peptidase_M41-like"/>
</dbReference>
<dbReference type="InterPro" id="IPR000642">
    <property type="entry name" value="Peptidase_M41"/>
</dbReference>
<dbReference type="OrthoDB" id="9809379at2"/>
<keyword evidence="1" id="KW-0067">ATP-binding</keyword>
<dbReference type="Gene3D" id="1.20.58.760">
    <property type="entry name" value="Peptidase M41"/>
    <property type="match status" value="1"/>
</dbReference>
<feature type="domain" description="AAA+ ATPase" evidence="4">
    <location>
        <begin position="149"/>
        <end position="336"/>
    </location>
</feature>
<dbReference type="GO" id="GO:0004176">
    <property type="term" value="F:ATP-dependent peptidase activity"/>
    <property type="evidence" value="ECO:0007669"/>
    <property type="project" value="InterPro"/>
</dbReference>
<dbReference type="Proteomes" id="UP000000263">
    <property type="component" value="Chromosome"/>
</dbReference>
<feature type="region of interest" description="Disordered" evidence="2">
    <location>
        <begin position="621"/>
        <end position="660"/>
    </location>
</feature>
<dbReference type="AlphaFoldDB" id="A7NP35"/>
<dbReference type="PROSITE" id="PS00674">
    <property type="entry name" value="AAA"/>
    <property type="match status" value="1"/>
</dbReference>
<evidence type="ECO:0000256" key="1">
    <source>
        <dbReference type="RuleBase" id="RU003651"/>
    </source>
</evidence>
<dbReference type="InterPro" id="IPR027417">
    <property type="entry name" value="P-loop_NTPase"/>
</dbReference>
<dbReference type="GO" id="GO:0006508">
    <property type="term" value="P:proteolysis"/>
    <property type="evidence" value="ECO:0007669"/>
    <property type="project" value="InterPro"/>
</dbReference>
<dbReference type="Pfam" id="PF00004">
    <property type="entry name" value="AAA"/>
    <property type="match status" value="2"/>
</dbReference>
<proteinExistence type="inferred from homology"/>
<dbReference type="InterPro" id="IPR003959">
    <property type="entry name" value="ATPase_AAA_core"/>
</dbReference>
<comment type="similarity">
    <text evidence="1">Belongs to the AAA ATPase family.</text>
</comment>
<gene>
    <name evidence="5" type="ordered locus">Rcas_3280</name>
</gene>
<reference evidence="5 6" key="1">
    <citation type="submission" date="2007-08" db="EMBL/GenBank/DDBJ databases">
        <title>Complete sequence of Roseiflexus castenholzii DSM 13941.</title>
        <authorList>
            <consortium name="US DOE Joint Genome Institute"/>
            <person name="Copeland A."/>
            <person name="Lucas S."/>
            <person name="Lapidus A."/>
            <person name="Barry K."/>
            <person name="Glavina del Rio T."/>
            <person name="Dalin E."/>
            <person name="Tice H."/>
            <person name="Pitluck S."/>
            <person name="Thompson L.S."/>
            <person name="Brettin T."/>
            <person name="Bruce D."/>
            <person name="Detter J.C."/>
            <person name="Han C."/>
            <person name="Tapia R."/>
            <person name="Schmutz J."/>
            <person name="Larimer F."/>
            <person name="Land M."/>
            <person name="Hauser L."/>
            <person name="Kyrpides N."/>
            <person name="Mikhailova N."/>
            <person name="Bryant D.A."/>
            <person name="Hanada S."/>
            <person name="Tsukatani Y."/>
            <person name="Richardson P."/>
        </authorList>
    </citation>
    <scope>NUCLEOTIDE SEQUENCE [LARGE SCALE GENOMIC DNA]</scope>
    <source>
        <strain evidence="6">DSM 13941 / HLO8</strain>
    </source>
</reference>
<dbReference type="PANTHER" id="PTHR23076">
    <property type="entry name" value="METALLOPROTEASE M41 FTSH"/>
    <property type="match status" value="1"/>
</dbReference>
<dbReference type="FunFam" id="3.40.50.300:FF:002568">
    <property type="entry name" value="Cell division protein (FtsH)"/>
    <property type="match status" value="1"/>
</dbReference>
<dbReference type="InterPro" id="IPR003593">
    <property type="entry name" value="AAA+_ATPase"/>
</dbReference>
<evidence type="ECO:0000313" key="5">
    <source>
        <dbReference type="EMBL" id="ABU59331.1"/>
    </source>
</evidence>
<dbReference type="STRING" id="383372.Rcas_3280"/>
<dbReference type="GO" id="GO:0005886">
    <property type="term" value="C:plasma membrane"/>
    <property type="evidence" value="ECO:0007669"/>
    <property type="project" value="TreeGrafter"/>
</dbReference>
<evidence type="ECO:0000259" key="4">
    <source>
        <dbReference type="SMART" id="SM00382"/>
    </source>
</evidence>
<sequence>MALEPYRPGVDPRYRDELDRELDQKIDQALHRWPWKVRRFIWRVLIAIAAIWLVINLAPRAVEFVMTNDMGAAIIQVLLIGAYLFFFIGFQFFLMFYFMGRTRIYWLKPGETGIGFKDYKGNPEVLEAARRIVTLLKGAKEFKEMGGEVTRGVLLIGPPGTGKSYMAQAVATEAGVPFGYLSAPSLTSAWMGMGNMKVMLLYRKARKLAREYGACILFIDEIDAIGMARSPNLAGQGAMGMSPDTSHGGRANVVMGMGMGMGAGSGLLNELLIQMDPPPHEQSLSGKILRFFGLRRKKAEMPPVLTMAATNLAETLDAALLRPGRFDRKIAVDLPDADGRKEIIEYYLAKVKHEPMPIDRMVSDTIGYSPVAIKFVINEAVIHAHFDGRSAINYWDFTRARETHEWGLRQPIRNMSYEERRRLAYHEAGHAYAAVKLLRKERLTKVTIVRHGSALGFAAWKPEEEIHTRTKDELLDRIKISLASRAAEEVFLNIQMSGVTSDLQSATGLATFMVGAYGMDNSLYSHLTFGMQGLASPDIKMRVEAILNEQYRQVKTLIESNKEAVIAIAEALILRNELTDIDVNEILARVEAEHPFTDPRTAQRQQFGFVTTRALPEPVSVSRRYTGARRPVDAVNVPAATQPTSSQQPQASAEQGEEQS</sequence>
<dbReference type="Gene3D" id="1.10.8.60">
    <property type="match status" value="1"/>
</dbReference>
<dbReference type="KEGG" id="rca:Rcas_3280"/>
<dbReference type="eggNOG" id="COG0465">
    <property type="taxonomic scope" value="Bacteria"/>
</dbReference>
<keyword evidence="6" id="KW-1185">Reference proteome</keyword>
<dbReference type="SUPFAM" id="SSF140990">
    <property type="entry name" value="FtsH protease domain-like"/>
    <property type="match status" value="1"/>
</dbReference>
<evidence type="ECO:0000256" key="3">
    <source>
        <dbReference type="SAM" id="Phobius"/>
    </source>
</evidence>
<dbReference type="Gene3D" id="3.40.50.300">
    <property type="entry name" value="P-loop containing nucleotide triphosphate hydrolases"/>
    <property type="match status" value="1"/>
</dbReference>
<organism evidence="5 6">
    <name type="scientific">Roseiflexus castenholzii (strain DSM 13941 / HLO8)</name>
    <dbReference type="NCBI Taxonomy" id="383372"/>
    <lineage>
        <taxon>Bacteria</taxon>
        <taxon>Bacillati</taxon>
        <taxon>Chloroflexota</taxon>
        <taxon>Chloroflexia</taxon>
        <taxon>Chloroflexales</taxon>
        <taxon>Roseiflexineae</taxon>
        <taxon>Roseiflexaceae</taxon>
        <taxon>Roseiflexus</taxon>
    </lineage>
</organism>
<dbReference type="HOGENOM" id="CLU_000688_16_0_0"/>
<feature type="transmembrane region" description="Helical" evidence="3">
    <location>
        <begin position="40"/>
        <end position="58"/>
    </location>
</feature>
<dbReference type="GO" id="GO:0030163">
    <property type="term" value="P:protein catabolic process"/>
    <property type="evidence" value="ECO:0007669"/>
    <property type="project" value="TreeGrafter"/>
</dbReference>
<dbReference type="RefSeq" id="WP_012121755.1">
    <property type="nucleotide sequence ID" value="NC_009767.1"/>
</dbReference>
<keyword evidence="3" id="KW-0812">Transmembrane</keyword>
<protein>
    <submittedName>
        <fullName evidence="5">AAA ATPase central domain protein</fullName>
    </submittedName>
</protein>
<feature type="transmembrane region" description="Helical" evidence="3">
    <location>
        <begin position="70"/>
        <end position="98"/>
    </location>
</feature>
<feature type="compositionally biased region" description="Low complexity" evidence="2">
    <location>
        <begin position="638"/>
        <end position="654"/>
    </location>
</feature>
<name>A7NP35_ROSCS</name>
<dbReference type="GO" id="GO:0004222">
    <property type="term" value="F:metalloendopeptidase activity"/>
    <property type="evidence" value="ECO:0007669"/>
    <property type="project" value="InterPro"/>
</dbReference>
<keyword evidence="1" id="KW-0547">Nucleotide-binding</keyword>
<accession>A7NP35</accession>
<dbReference type="PANTHER" id="PTHR23076:SF97">
    <property type="entry name" value="ATP-DEPENDENT ZINC METALLOPROTEASE YME1L1"/>
    <property type="match status" value="1"/>
</dbReference>
<evidence type="ECO:0000313" key="6">
    <source>
        <dbReference type="Proteomes" id="UP000000263"/>
    </source>
</evidence>
<dbReference type="GO" id="GO:0016887">
    <property type="term" value="F:ATP hydrolysis activity"/>
    <property type="evidence" value="ECO:0007669"/>
    <property type="project" value="InterPro"/>
</dbReference>
<dbReference type="SMART" id="SM00382">
    <property type="entry name" value="AAA"/>
    <property type="match status" value="1"/>
</dbReference>
<evidence type="ECO:0000256" key="2">
    <source>
        <dbReference type="SAM" id="MobiDB-lite"/>
    </source>
</evidence>
<dbReference type="SUPFAM" id="SSF52540">
    <property type="entry name" value="P-loop containing nucleoside triphosphate hydrolases"/>
    <property type="match status" value="1"/>
</dbReference>
<dbReference type="EMBL" id="CP000804">
    <property type="protein sequence ID" value="ABU59331.1"/>
    <property type="molecule type" value="Genomic_DNA"/>
</dbReference>
<dbReference type="InterPro" id="IPR003960">
    <property type="entry name" value="ATPase_AAA_CS"/>
</dbReference>
<keyword evidence="3" id="KW-0472">Membrane</keyword>
<keyword evidence="3" id="KW-1133">Transmembrane helix</keyword>
<dbReference type="GO" id="GO:0005524">
    <property type="term" value="F:ATP binding"/>
    <property type="evidence" value="ECO:0007669"/>
    <property type="project" value="UniProtKB-KW"/>
</dbReference>